<evidence type="ECO:0000256" key="1">
    <source>
        <dbReference type="ARBA" id="ARBA00005945"/>
    </source>
</evidence>
<dbReference type="Gene3D" id="3.60.21.10">
    <property type="match status" value="1"/>
</dbReference>
<dbReference type="InParanoid" id="D7FZW9"/>
<evidence type="ECO:0000256" key="2">
    <source>
        <dbReference type="ARBA" id="ARBA00017767"/>
    </source>
</evidence>
<protein>
    <recommendedName>
        <fullName evidence="2 5">Vacuolar protein sorting-associated protein 29</fullName>
    </recommendedName>
</protein>
<dbReference type="STRING" id="2880.D7FZW9"/>
<evidence type="ECO:0000259" key="6">
    <source>
        <dbReference type="Pfam" id="PF12850"/>
    </source>
</evidence>
<dbReference type="OMA" id="VRGNMDY"/>
<dbReference type="InterPro" id="IPR028661">
    <property type="entry name" value="Vps29"/>
</dbReference>
<evidence type="ECO:0000313" key="7">
    <source>
        <dbReference type="EMBL" id="CBJ48594.1"/>
    </source>
</evidence>
<dbReference type="GO" id="GO:0030904">
    <property type="term" value="C:retromer complex"/>
    <property type="evidence" value="ECO:0007669"/>
    <property type="project" value="InterPro"/>
</dbReference>
<dbReference type="GO" id="GO:0015031">
    <property type="term" value="P:protein transport"/>
    <property type="evidence" value="ECO:0007669"/>
    <property type="project" value="UniProtKB-KW"/>
</dbReference>
<dbReference type="GO" id="GO:0031410">
    <property type="term" value="C:cytoplasmic vesicle"/>
    <property type="evidence" value="ECO:0007669"/>
    <property type="project" value="UniProtKB-ARBA"/>
</dbReference>
<evidence type="ECO:0000256" key="5">
    <source>
        <dbReference type="RuleBase" id="RU362040"/>
    </source>
</evidence>
<feature type="domain" description="Calcineurin-like phosphoesterase" evidence="6">
    <location>
        <begin position="9"/>
        <end position="148"/>
    </location>
</feature>
<name>D7FZW9_ECTSI</name>
<dbReference type="GO" id="GO:0005829">
    <property type="term" value="C:cytosol"/>
    <property type="evidence" value="ECO:0007669"/>
    <property type="project" value="GOC"/>
</dbReference>
<evidence type="ECO:0000313" key="8">
    <source>
        <dbReference type="Proteomes" id="UP000002630"/>
    </source>
</evidence>
<dbReference type="InterPro" id="IPR024654">
    <property type="entry name" value="Calcineurin-like_PHP_lpxH"/>
</dbReference>
<dbReference type="GO" id="GO:0042147">
    <property type="term" value="P:retrograde transport, endosome to Golgi"/>
    <property type="evidence" value="ECO:0007669"/>
    <property type="project" value="InterPro"/>
</dbReference>
<dbReference type="NCBIfam" id="TIGR00040">
    <property type="entry name" value="yfcE"/>
    <property type="match status" value="1"/>
</dbReference>
<dbReference type="PANTHER" id="PTHR11124">
    <property type="entry name" value="VACUOLAR SORTING PROTEIN VPS29"/>
    <property type="match status" value="1"/>
</dbReference>
<dbReference type="EMBL" id="FN648586">
    <property type="protein sequence ID" value="CBJ48594.1"/>
    <property type="molecule type" value="Genomic_DNA"/>
</dbReference>
<organism evidence="7 8">
    <name type="scientific">Ectocarpus siliculosus</name>
    <name type="common">Brown alga</name>
    <name type="synonym">Conferva siliculosa</name>
    <dbReference type="NCBI Taxonomy" id="2880"/>
    <lineage>
        <taxon>Eukaryota</taxon>
        <taxon>Sar</taxon>
        <taxon>Stramenopiles</taxon>
        <taxon>Ochrophyta</taxon>
        <taxon>PX clade</taxon>
        <taxon>Phaeophyceae</taxon>
        <taxon>Ectocarpales</taxon>
        <taxon>Ectocarpaceae</taxon>
        <taxon>Ectocarpus</taxon>
    </lineage>
</organism>
<dbReference type="InterPro" id="IPR000979">
    <property type="entry name" value="Phosphodiesterase_MJ0936/Vps29"/>
</dbReference>
<keyword evidence="8" id="KW-1185">Reference proteome</keyword>
<dbReference type="InterPro" id="IPR029052">
    <property type="entry name" value="Metallo-depent_PP-like"/>
</dbReference>
<dbReference type="Pfam" id="PF12850">
    <property type="entry name" value="Metallophos_2"/>
    <property type="match status" value="1"/>
</dbReference>
<accession>D7FZW9</accession>
<dbReference type="FunFam" id="3.60.21.10:FF:000015">
    <property type="entry name" value="Vacuolar protein sorting-associated protein 29"/>
    <property type="match status" value="1"/>
</dbReference>
<dbReference type="EMBL" id="FN649746">
    <property type="protein sequence ID" value="CBJ48594.1"/>
    <property type="molecule type" value="Genomic_DNA"/>
</dbReference>
<dbReference type="eggNOG" id="KOG3325">
    <property type="taxonomic scope" value="Eukaryota"/>
</dbReference>
<comment type="similarity">
    <text evidence="1 5">Belongs to the VPS29 family.</text>
</comment>
<evidence type="ECO:0000256" key="3">
    <source>
        <dbReference type="ARBA" id="ARBA00022448"/>
    </source>
</evidence>
<dbReference type="Proteomes" id="UP000002630">
    <property type="component" value="Linkage Group LG21"/>
</dbReference>
<dbReference type="SUPFAM" id="SSF56300">
    <property type="entry name" value="Metallo-dependent phosphatases"/>
    <property type="match status" value="1"/>
</dbReference>
<dbReference type="AlphaFoldDB" id="D7FZW9"/>
<keyword evidence="3" id="KW-0813">Transport</keyword>
<reference evidence="7 8" key="1">
    <citation type="journal article" date="2010" name="Nature">
        <title>The Ectocarpus genome and the independent evolution of multicellularity in brown algae.</title>
        <authorList>
            <person name="Cock J.M."/>
            <person name="Sterck L."/>
            <person name="Rouze P."/>
            <person name="Scornet D."/>
            <person name="Allen A.E."/>
            <person name="Amoutzias G."/>
            <person name="Anthouard V."/>
            <person name="Artiguenave F."/>
            <person name="Aury J.M."/>
            <person name="Badger J.H."/>
            <person name="Beszteri B."/>
            <person name="Billiau K."/>
            <person name="Bonnet E."/>
            <person name="Bothwell J.H."/>
            <person name="Bowler C."/>
            <person name="Boyen C."/>
            <person name="Brownlee C."/>
            <person name="Carrano C.J."/>
            <person name="Charrier B."/>
            <person name="Cho G.Y."/>
            <person name="Coelho S.M."/>
            <person name="Collen J."/>
            <person name="Corre E."/>
            <person name="Da Silva C."/>
            <person name="Delage L."/>
            <person name="Delaroque N."/>
            <person name="Dittami S.M."/>
            <person name="Doulbeau S."/>
            <person name="Elias M."/>
            <person name="Farnham G."/>
            <person name="Gachon C.M."/>
            <person name="Gschloessl B."/>
            <person name="Heesch S."/>
            <person name="Jabbari K."/>
            <person name="Jubin C."/>
            <person name="Kawai H."/>
            <person name="Kimura K."/>
            <person name="Kloareg B."/>
            <person name="Kupper F.C."/>
            <person name="Lang D."/>
            <person name="Le Bail A."/>
            <person name="Leblanc C."/>
            <person name="Lerouge P."/>
            <person name="Lohr M."/>
            <person name="Lopez P.J."/>
            <person name="Martens C."/>
            <person name="Maumus F."/>
            <person name="Michel G."/>
            <person name="Miranda-Saavedra D."/>
            <person name="Morales J."/>
            <person name="Moreau H."/>
            <person name="Motomura T."/>
            <person name="Nagasato C."/>
            <person name="Napoli C.A."/>
            <person name="Nelson D.R."/>
            <person name="Nyvall-Collen P."/>
            <person name="Peters A.F."/>
            <person name="Pommier C."/>
            <person name="Potin P."/>
            <person name="Poulain J."/>
            <person name="Quesneville H."/>
            <person name="Read B."/>
            <person name="Rensing S.A."/>
            <person name="Ritter A."/>
            <person name="Rousvoal S."/>
            <person name="Samanta M."/>
            <person name="Samson G."/>
            <person name="Schroeder D.C."/>
            <person name="Segurens B."/>
            <person name="Strittmatter M."/>
            <person name="Tonon T."/>
            <person name="Tregear J.W."/>
            <person name="Valentin K."/>
            <person name="von Dassow P."/>
            <person name="Yamagishi T."/>
            <person name="Van de Peer Y."/>
            <person name="Wincker P."/>
        </authorList>
    </citation>
    <scope>NUCLEOTIDE SEQUENCE [LARGE SCALE GENOMIC DNA]</scope>
    <source>
        <strain evidence="8">Ec32 / CCAP1310/4</strain>
    </source>
</reference>
<gene>
    <name evidence="7" type="ORF">Esi_0039_0044</name>
</gene>
<proteinExistence type="inferred from homology"/>
<sequence>MAGDFGELVLVLGDMHIPHREAAIPEKFKKMLVPNKMQHVLCTGNLVGKDQYNDLRTLAPNVHVVRGDFEESTTFPETKVVQIGQFRVGLTHGHQIVPWGDPNALAMTQRQLGADILISGHTHRNQVNEFGGRWFINPGSITGAYSAVESDAVPSFILLAVQGAKCVTYVYELHGDQVEVSKSEFSKASSA</sequence>
<dbReference type="FunCoup" id="D7FZW9">
    <property type="interactions" value="422"/>
</dbReference>
<dbReference type="OrthoDB" id="10258130at2759"/>
<evidence type="ECO:0000256" key="4">
    <source>
        <dbReference type="ARBA" id="ARBA00022927"/>
    </source>
</evidence>
<keyword evidence="4" id="KW-0653">Protein transport</keyword>
<dbReference type="CDD" id="cd07394">
    <property type="entry name" value="MPP_Vps29"/>
    <property type="match status" value="1"/>
</dbReference>